<evidence type="ECO:0000256" key="4">
    <source>
        <dbReference type="SAM" id="Phobius"/>
    </source>
</evidence>
<dbReference type="EMBL" id="DSMG01000134">
    <property type="protein sequence ID" value="HDX32447.1"/>
    <property type="molecule type" value="Genomic_DNA"/>
</dbReference>
<keyword evidence="2" id="KW-0238">DNA-binding</keyword>
<dbReference type="PRINTS" id="PR00598">
    <property type="entry name" value="HTHMARR"/>
</dbReference>
<dbReference type="InterPro" id="IPR023187">
    <property type="entry name" value="Tscrpt_reg_MarR-type_CS"/>
</dbReference>
<dbReference type="SUPFAM" id="SSF46785">
    <property type="entry name" value="Winged helix' DNA-binding domain"/>
    <property type="match status" value="1"/>
</dbReference>
<keyword evidence="1" id="KW-0805">Transcription regulation</keyword>
<dbReference type="Pfam" id="PF12802">
    <property type="entry name" value="MarR_2"/>
    <property type="match status" value="1"/>
</dbReference>
<dbReference type="PANTHER" id="PTHR33164">
    <property type="entry name" value="TRANSCRIPTIONAL REGULATOR, MARR FAMILY"/>
    <property type="match status" value="1"/>
</dbReference>
<protein>
    <submittedName>
        <fullName evidence="6">MarR family transcriptional regulator</fullName>
    </submittedName>
</protein>
<organism evidence="6">
    <name type="scientific">Caldilinea aerophila</name>
    <dbReference type="NCBI Taxonomy" id="133453"/>
    <lineage>
        <taxon>Bacteria</taxon>
        <taxon>Bacillati</taxon>
        <taxon>Chloroflexota</taxon>
        <taxon>Caldilineae</taxon>
        <taxon>Caldilineales</taxon>
        <taxon>Caldilineaceae</taxon>
        <taxon>Caldilinea</taxon>
    </lineage>
</organism>
<dbReference type="InterPro" id="IPR000835">
    <property type="entry name" value="HTH_MarR-typ"/>
</dbReference>
<sequence length="161" mass="18248">MNASNQTCAQTILDTVPVIIQAIRVEMRRERMHDLSVPQFRTLAYIARHPGCSLSDVAEFIGLTLPSMSVLINGLVVQGLVLRQTSLIDRRRVTLTLTEAGSDVYQRARQGTIAWLQRLLEPLSEEERQTIVRAMELLRPIFVAEMLEQKSESVEKESTRT</sequence>
<dbReference type="PANTHER" id="PTHR33164:SF43">
    <property type="entry name" value="HTH-TYPE TRANSCRIPTIONAL REPRESSOR YETL"/>
    <property type="match status" value="1"/>
</dbReference>
<evidence type="ECO:0000259" key="5">
    <source>
        <dbReference type="PROSITE" id="PS50995"/>
    </source>
</evidence>
<evidence type="ECO:0000256" key="1">
    <source>
        <dbReference type="ARBA" id="ARBA00023015"/>
    </source>
</evidence>
<feature type="transmembrane region" description="Helical" evidence="4">
    <location>
        <begin position="60"/>
        <end position="82"/>
    </location>
</feature>
<comment type="caution">
    <text evidence="6">The sequence shown here is derived from an EMBL/GenBank/DDBJ whole genome shotgun (WGS) entry which is preliminary data.</text>
</comment>
<evidence type="ECO:0000256" key="3">
    <source>
        <dbReference type="ARBA" id="ARBA00023163"/>
    </source>
</evidence>
<dbReference type="InterPro" id="IPR036388">
    <property type="entry name" value="WH-like_DNA-bd_sf"/>
</dbReference>
<dbReference type="GO" id="GO:0003677">
    <property type="term" value="F:DNA binding"/>
    <property type="evidence" value="ECO:0007669"/>
    <property type="project" value="UniProtKB-KW"/>
</dbReference>
<evidence type="ECO:0000313" key="6">
    <source>
        <dbReference type="EMBL" id="HDX32447.1"/>
    </source>
</evidence>
<dbReference type="InterPro" id="IPR036390">
    <property type="entry name" value="WH_DNA-bd_sf"/>
</dbReference>
<proteinExistence type="predicted"/>
<evidence type="ECO:0000256" key="2">
    <source>
        <dbReference type="ARBA" id="ARBA00023125"/>
    </source>
</evidence>
<dbReference type="GO" id="GO:0006950">
    <property type="term" value="P:response to stress"/>
    <property type="evidence" value="ECO:0007669"/>
    <property type="project" value="TreeGrafter"/>
</dbReference>
<dbReference type="SMART" id="SM00347">
    <property type="entry name" value="HTH_MARR"/>
    <property type="match status" value="1"/>
</dbReference>
<keyword evidence="4" id="KW-1133">Transmembrane helix</keyword>
<accession>A0A7C1JU03</accession>
<gene>
    <name evidence="6" type="ORF">ENQ20_13310</name>
</gene>
<dbReference type="PROSITE" id="PS01117">
    <property type="entry name" value="HTH_MARR_1"/>
    <property type="match status" value="1"/>
</dbReference>
<dbReference type="GO" id="GO:0003700">
    <property type="term" value="F:DNA-binding transcription factor activity"/>
    <property type="evidence" value="ECO:0007669"/>
    <property type="project" value="InterPro"/>
</dbReference>
<dbReference type="AlphaFoldDB" id="A0A7C1JU03"/>
<name>A0A7C1JU03_9CHLR</name>
<dbReference type="Gene3D" id="1.10.10.10">
    <property type="entry name" value="Winged helix-like DNA-binding domain superfamily/Winged helix DNA-binding domain"/>
    <property type="match status" value="1"/>
</dbReference>
<feature type="domain" description="HTH marR-type" evidence="5">
    <location>
        <begin position="9"/>
        <end position="140"/>
    </location>
</feature>
<dbReference type="PROSITE" id="PS50995">
    <property type="entry name" value="HTH_MARR_2"/>
    <property type="match status" value="1"/>
</dbReference>
<reference evidence="6" key="1">
    <citation type="journal article" date="2020" name="mSystems">
        <title>Genome- and Community-Level Interaction Insights into Carbon Utilization and Element Cycling Functions of Hydrothermarchaeota in Hydrothermal Sediment.</title>
        <authorList>
            <person name="Zhou Z."/>
            <person name="Liu Y."/>
            <person name="Xu W."/>
            <person name="Pan J."/>
            <person name="Luo Z.H."/>
            <person name="Li M."/>
        </authorList>
    </citation>
    <scope>NUCLEOTIDE SEQUENCE [LARGE SCALE GENOMIC DNA]</scope>
    <source>
        <strain evidence="6">SpSt-289</strain>
    </source>
</reference>
<keyword evidence="3" id="KW-0804">Transcription</keyword>
<dbReference type="InterPro" id="IPR039422">
    <property type="entry name" value="MarR/SlyA-like"/>
</dbReference>
<keyword evidence="4" id="KW-0472">Membrane</keyword>
<keyword evidence="4" id="KW-0812">Transmembrane</keyword>